<dbReference type="InterPro" id="IPR027417">
    <property type="entry name" value="P-loop_NTPase"/>
</dbReference>
<protein>
    <submittedName>
        <fullName evidence="3">AAA family ATPase</fullName>
    </submittedName>
</protein>
<reference evidence="3 4" key="1">
    <citation type="submission" date="2021-01" db="EMBL/GenBank/DDBJ databases">
        <title>Draft Genome Sequence and Polyhydroxyalkanoate Biosynthetic Potential of Jeongeupia naejangsanensis Type Strain DSM 24253.</title>
        <authorList>
            <person name="Turrini P."/>
            <person name="Artuso I."/>
            <person name="Lugli G.A."/>
            <person name="Frangipani E."/>
            <person name="Ventura M."/>
            <person name="Visca P."/>
        </authorList>
    </citation>
    <scope>NUCLEOTIDE SEQUENCE [LARGE SCALE GENOMIC DNA]</scope>
    <source>
        <strain evidence="3 4">DSM 24253</strain>
    </source>
</reference>
<evidence type="ECO:0000313" key="4">
    <source>
        <dbReference type="Proteomes" id="UP000809431"/>
    </source>
</evidence>
<feature type="domain" description="Endonuclease GajA/Old nuclease/RecF-like AAA" evidence="1">
    <location>
        <begin position="151"/>
        <end position="311"/>
    </location>
</feature>
<name>A0ABS2BIA4_9NEIS</name>
<organism evidence="3 4">
    <name type="scientific">Jeongeupia naejangsanensis</name>
    <dbReference type="NCBI Taxonomy" id="613195"/>
    <lineage>
        <taxon>Bacteria</taxon>
        <taxon>Pseudomonadati</taxon>
        <taxon>Pseudomonadota</taxon>
        <taxon>Betaproteobacteria</taxon>
        <taxon>Neisseriales</taxon>
        <taxon>Chitinibacteraceae</taxon>
        <taxon>Jeongeupia</taxon>
    </lineage>
</organism>
<accession>A0ABS2BIA4</accession>
<dbReference type="Proteomes" id="UP000809431">
    <property type="component" value="Unassembled WGS sequence"/>
</dbReference>
<dbReference type="Pfam" id="PF13175">
    <property type="entry name" value="AAA_15"/>
    <property type="match status" value="1"/>
</dbReference>
<evidence type="ECO:0000259" key="2">
    <source>
        <dbReference type="Pfam" id="PF13476"/>
    </source>
</evidence>
<evidence type="ECO:0000313" key="3">
    <source>
        <dbReference type="EMBL" id="MBM3114544.1"/>
    </source>
</evidence>
<sequence>MSSNYIEKLHLKNFRQFKSLDAEFNKGFNFIAGPNGCGKTSILTGISHCFNWDALNYSRFQEDSEFWIDLTHSDNKKRIGIGANSISNDGYRKQAIKQWHNPTQENGRSNIILFDAPKELGGYCPLFIGAERSIKYQQINGMTRENPLEQQRQKYASSSTRSLYGESPRNIKQWLVNRYFMMDKEWAKEERDNWNHMIGQLPTLAPFNSNFSYIRTGKDLEPIFSIYGEECYMEELSAGFQAVLSIIVDIFEWIEGTRNEGERLAVNATGTVLIDELDLHLHPEWQFTLRSGLSNLFPNMQFIVTTHSPHLLSSALEGEVIIMERDYGQGDLKLKPTSKRLSGWNTDQILTDVMGVVSLENKDYARLIATAFDKIQENSLDGLKEAIKNLSAVAHPNDSILTVLTTRYASMLATSND</sequence>
<comment type="caution">
    <text evidence="3">The sequence shown here is derived from an EMBL/GenBank/DDBJ whole genome shotgun (WGS) entry which is preliminary data.</text>
</comment>
<keyword evidence="4" id="KW-1185">Reference proteome</keyword>
<dbReference type="InterPro" id="IPR051396">
    <property type="entry name" value="Bact_Antivir_Def_Nuclease"/>
</dbReference>
<feature type="domain" description="Rad50/SbcC-type AAA" evidence="2">
    <location>
        <begin position="8"/>
        <end position="68"/>
    </location>
</feature>
<dbReference type="Pfam" id="PF13476">
    <property type="entry name" value="AAA_23"/>
    <property type="match status" value="1"/>
</dbReference>
<dbReference type="SUPFAM" id="SSF52540">
    <property type="entry name" value="P-loop containing nucleoside triphosphate hydrolases"/>
    <property type="match status" value="1"/>
</dbReference>
<proteinExistence type="predicted"/>
<dbReference type="InterPro" id="IPR041685">
    <property type="entry name" value="AAA_GajA/Old/RecF-like"/>
</dbReference>
<evidence type="ECO:0000259" key="1">
    <source>
        <dbReference type="Pfam" id="PF13175"/>
    </source>
</evidence>
<dbReference type="PANTHER" id="PTHR43581:SF2">
    <property type="entry name" value="EXCINUCLEASE ATPASE SUBUNIT"/>
    <property type="match status" value="1"/>
</dbReference>
<dbReference type="InterPro" id="IPR038729">
    <property type="entry name" value="Rad50/SbcC_AAA"/>
</dbReference>
<dbReference type="RefSeq" id="WP_203536228.1">
    <property type="nucleotide sequence ID" value="NZ_JAESND010000001.1"/>
</dbReference>
<dbReference type="EMBL" id="JAESND010000001">
    <property type="protein sequence ID" value="MBM3114544.1"/>
    <property type="molecule type" value="Genomic_DNA"/>
</dbReference>
<dbReference type="PANTHER" id="PTHR43581">
    <property type="entry name" value="ATP/GTP PHOSPHATASE"/>
    <property type="match status" value="1"/>
</dbReference>
<dbReference type="Gene3D" id="3.40.50.300">
    <property type="entry name" value="P-loop containing nucleotide triphosphate hydrolases"/>
    <property type="match status" value="1"/>
</dbReference>
<gene>
    <name evidence="3" type="ORF">JMJ54_01770</name>
</gene>